<proteinExistence type="predicted"/>
<dbReference type="AlphaFoldDB" id="A0A941GT26"/>
<dbReference type="SUPFAM" id="SSF52172">
    <property type="entry name" value="CheY-like"/>
    <property type="match status" value="1"/>
</dbReference>
<dbReference type="SMART" id="SM00448">
    <property type="entry name" value="REC"/>
    <property type="match status" value="1"/>
</dbReference>
<dbReference type="Pfam" id="PF00990">
    <property type="entry name" value="GGDEF"/>
    <property type="match status" value="1"/>
</dbReference>
<dbReference type="PANTHER" id="PTHR45138">
    <property type="entry name" value="REGULATORY COMPONENTS OF SENSORY TRANSDUCTION SYSTEM"/>
    <property type="match status" value="1"/>
</dbReference>
<dbReference type="GO" id="GO:0052621">
    <property type="term" value="F:diguanylate cyclase activity"/>
    <property type="evidence" value="ECO:0007669"/>
    <property type="project" value="TreeGrafter"/>
</dbReference>
<accession>A0A941GT26</accession>
<sequence>MEEFNPEKFLILVVDDNITNIQLVGSILNKIGYDSTFATNGNLAIERVKSVKPDLILLDLMMPDINGLEVCKIIKSHEEYKDIPIIFLTASNEQENLIQAFERGAVDYIVKPFNKPELLARVRTHLELKHTRDELRKTLIELEKLATTDPLTNLPNRRHFFNLAEKELNQVFRDKHTFSILMIDVDHFTQINNTYLHSIGDEALKLVAKTIHESLRKVDFCGRLGGEEFVVFLPETNTPEAMIVAERLRKLVAEAFLIVNKQKVQMTVSIGVATYDPKDATIDAVLKRADEALYQAKDTGRNKVVQHKPLGLTHSIPKRTILSHCEG</sequence>
<evidence type="ECO:0000313" key="5">
    <source>
        <dbReference type="Proteomes" id="UP000767446"/>
    </source>
</evidence>
<dbReference type="Pfam" id="PF00072">
    <property type="entry name" value="Response_reg"/>
    <property type="match status" value="1"/>
</dbReference>
<dbReference type="InterPro" id="IPR029787">
    <property type="entry name" value="Nucleotide_cyclase"/>
</dbReference>
<dbReference type="PROSITE" id="PS50887">
    <property type="entry name" value="GGDEF"/>
    <property type="match status" value="1"/>
</dbReference>
<dbReference type="CDD" id="cd01949">
    <property type="entry name" value="GGDEF"/>
    <property type="match status" value="1"/>
</dbReference>
<protein>
    <submittedName>
        <fullName evidence="4">PleD family two-component system response regulator</fullName>
    </submittedName>
</protein>
<organism evidence="4 5">
    <name type="scientific">Gomphosphaeria aponina SAG 52.96 = DSM 107014</name>
    <dbReference type="NCBI Taxonomy" id="1521640"/>
    <lineage>
        <taxon>Bacteria</taxon>
        <taxon>Bacillati</taxon>
        <taxon>Cyanobacteriota</taxon>
        <taxon>Cyanophyceae</taxon>
        <taxon>Oscillatoriophycideae</taxon>
        <taxon>Chroococcales</taxon>
        <taxon>Gomphosphaeriaceae</taxon>
        <taxon>Gomphosphaeria</taxon>
    </lineage>
</organism>
<dbReference type="InterPro" id="IPR001789">
    <property type="entry name" value="Sig_transdc_resp-reg_receiver"/>
</dbReference>
<dbReference type="NCBIfam" id="TIGR00254">
    <property type="entry name" value="GGDEF"/>
    <property type="match status" value="1"/>
</dbReference>
<dbReference type="InterPro" id="IPR000160">
    <property type="entry name" value="GGDEF_dom"/>
</dbReference>
<evidence type="ECO:0000259" key="3">
    <source>
        <dbReference type="PROSITE" id="PS50887"/>
    </source>
</evidence>
<dbReference type="InterPro" id="IPR043128">
    <property type="entry name" value="Rev_trsase/Diguanyl_cyclase"/>
</dbReference>
<dbReference type="PROSITE" id="PS50110">
    <property type="entry name" value="RESPONSE_REGULATORY"/>
    <property type="match status" value="1"/>
</dbReference>
<dbReference type="Proteomes" id="UP000767446">
    <property type="component" value="Unassembled WGS sequence"/>
</dbReference>
<evidence type="ECO:0000313" key="4">
    <source>
        <dbReference type="EMBL" id="MBR8826413.1"/>
    </source>
</evidence>
<feature type="domain" description="Response regulatory" evidence="2">
    <location>
        <begin position="10"/>
        <end position="126"/>
    </location>
</feature>
<dbReference type="Gene3D" id="3.40.50.2300">
    <property type="match status" value="1"/>
</dbReference>
<evidence type="ECO:0000259" key="2">
    <source>
        <dbReference type="PROSITE" id="PS50110"/>
    </source>
</evidence>
<dbReference type="GO" id="GO:0043709">
    <property type="term" value="P:cell adhesion involved in single-species biofilm formation"/>
    <property type="evidence" value="ECO:0007669"/>
    <property type="project" value="TreeGrafter"/>
</dbReference>
<dbReference type="EMBL" id="JADQBC010000002">
    <property type="protein sequence ID" value="MBR8826413.1"/>
    <property type="molecule type" value="Genomic_DNA"/>
</dbReference>
<dbReference type="PANTHER" id="PTHR45138:SF9">
    <property type="entry name" value="DIGUANYLATE CYCLASE DGCM-RELATED"/>
    <property type="match status" value="1"/>
</dbReference>
<dbReference type="FunFam" id="3.30.70.270:FF:000001">
    <property type="entry name" value="Diguanylate cyclase domain protein"/>
    <property type="match status" value="1"/>
</dbReference>
<keyword evidence="1" id="KW-0597">Phosphoprotein</keyword>
<reference evidence="4" key="1">
    <citation type="submission" date="2021-02" db="EMBL/GenBank/DDBJ databases">
        <title>Metagenome analyses of Stigonema ocellatum DSM 106950, Chlorogloea purpurea SAG 13.99 and Gomphosphaeria aponina DSM 107014.</title>
        <authorList>
            <person name="Marter P."/>
            <person name="Huang S."/>
        </authorList>
    </citation>
    <scope>NUCLEOTIDE SEQUENCE</scope>
    <source>
        <strain evidence="4">JP213</strain>
    </source>
</reference>
<evidence type="ECO:0000256" key="1">
    <source>
        <dbReference type="PROSITE-ProRule" id="PRU00169"/>
    </source>
</evidence>
<feature type="domain" description="GGDEF" evidence="3">
    <location>
        <begin position="176"/>
        <end position="309"/>
    </location>
</feature>
<dbReference type="InterPro" id="IPR011006">
    <property type="entry name" value="CheY-like_superfamily"/>
</dbReference>
<comment type="caution">
    <text evidence="4">The sequence shown here is derived from an EMBL/GenBank/DDBJ whole genome shotgun (WGS) entry which is preliminary data.</text>
</comment>
<dbReference type="SMART" id="SM00267">
    <property type="entry name" value="GGDEF"/>
    <property type="match status" value="1"/>
</dbReference>
<dbReference type="GO" id="GO:0000160">
    <property type="term" value="P:phosphorelay signal transduction system"/>
    <property type="evidence" value="ECO:0007669"/>
    <property type="project" value="InterPro"/>
</dbReference>
<dbReference type="GO" id="GO:1902201">
    <property type="term" value="P:negative regulation of bacterial-type flagellum-dependent cell motility"/>
    <property type="evidence" value="ECO:0007669"/>
    <property type="project" value="TreeGrafter"/>
</dbReference>
<feature type="modified residue" description="4-aspartylphosphate" evidence="1">
    <location>
        <position position="59"/>
    </location>
</feature>
<name>A0A941GT26_9CHRO</name>
<dbReference type="SUPFAM" id="SSF55073">
    <property type="entry name" value="Nucleotide cyclase"/>
    <property type="match status" value="1"/>
</dbReference>
<dbReference type="InterPro" id="IPR050469">
    <property type="entry name" value="Diguanylate_Cyclase"/>
</dbReference>
<dbReference type="GO" id="GO:0005886">
    <property type="term" value="C:plasma membrane"/>
    <property type="evidence" value="ECO:0007669"/>
    <property type="project" value="TreeGrafter"/>
</dbReference>
<gene>
    <name evidence="4" type="ORF">DSM107014_00670</name>
</gene>
<dbReference type="Gene3D" id="3.30.70.270">
    <property type="match status" value="1"/>
</dbReference>